<keyword evidence="4" id="KW-1185">Reference proteome</keyword>
<gene>
    <name evidence="3" type="ORF">GCM10011505_48430</name>
</gene>
<dbReference type="SMART" id="SM00448">
    <property type="entry name" value="REC"/>
    <property type="match status" value="1"/>
</dbReference>
<dbReference type="SUPFAM" id="SSF52172">
    <property type="entry name" value="CheY-like"/>
    <property type="match status" value="1"/>
</dbReference>
<keyword evidence="1" id="KW-0597">Phosphoprotein</keyword>
<proteinExistence type="predicted"/>
<feature type="domain" description="Response regulatory" evidence="2">
    <location>
        <begin position="6"/>
        <end position="116"/>
    </location>
</feature>
<reference evidence="4" key="1">
    <citation type="journal article" date="2019" name="Int. J. Syst. Evol. Microbiol.">
        <title>The Global Catalogue of Microorganisms (GCM) 10K type strain sequencing project: providing services to taxonomists for standard genome sequencing and annotation.</title>
        <authorList>
            <consortium name="The Broad Institute Genomics Platform"/>
            <consortium name="The Broad Institute Genome Sequencing Center for Infectious Disease"/>
            <person name="Wu L."/>
            <person name="Ma J."/>
        </authorList>
    </citation>
    <scope>NUCLEOTIDE SEQUENCE [LARGE SCALE GENOMIC DNA]</scope>
    <source>
        <strain evidence="4">CGMCC 1.10188</strain>
    </source>
</reference>
<dbReference type="InterPro" id="IPR011006">
    <property type="entry name" value="CheY-like_superfamily"/>
</dbReference>
<dbReference type="EMBL" id="BMDZ01000111">
    <property type="protein sequence ID" value="GGB62118.1"/>
    <property type="molecule type" value="Genomic_DNA"/>
</dbReference>
<sequence>MARRARVLIVEDEWVVAEDHAGQLRCVGYDIAGPVPDVAAALRLLDGVPIDAAILDVWLRGKNSYALADRLDRRAIPFAFVSGLSAGDLPPHLRPHPMLPKPVLPDALRAMVDMLLGETPTPGHEEP</sequence>
<organism evidence="3 4">
    <name type="scientific">Tistrella bauzanensis</name>
    <dbReference type="NCBI Taxonomy" id="657419"/>
    <lineage>
        <taxon>Bacteria</taxon>
        <taxon>Pseudomonadati</taxon>
        <taxon>Pseudomonadota</taxon>
        <taxon>Alphaproteobacteria</taxon>
        <taxon>Geminicoccales</taxon>
        <taxon>Geminicoccaceae</taxon>
        <taxon>Tistrella</taxon>
    </lineage>
</organism>
<accession>A0ABQ1J859</accession>
<dbReference type="Gene3D" id="3.40.50.2300">
    <property type="match status" value="1"/>
</dbReference>
<dbReference type="PROSITE" id="PS50110">
    <property type="entry name" value="RESPONSE_REGULATORY"/>
    <property type="match status" value="1"/>
</dbReference>
<protein>
    <submittedName>
        <fullName evidence="3">Response regulator</fullName>
    </submittedName>
</protein>
<evidence type="ECO:0000313" key="3">
    <source>
        <dbReference type="EMBL" id="GGB62118.1"/>
    </source>
</evidence>
<evidence type="ECO:0000259" key="2">
    <source>
        <dbReference type="PROSITE" id="PS50110"/>
    </source>
</evidence>
<evidence type="ECO:0000256" key="1">
    <source>
        <dbReference type="PROSITE-ProRule" id="PRU00169"/>
    </source>
</evidence>
<comment type="caution">
    <text evidence="3">The sequence shown here is derived from an EMBL/GenBank/DDBJ whole genome shotgun (WGS) entry which is preliminary data.</text>
</comment>
<feature type="modified residue" description="4-aspartylphosphate" evidence="1">
    <location>
        <position position="56"/>
    </location>
</feature>
<dbReference type="Proteomes" id="UP000603352">
    <property type="component" value="Unassembled WGS sequence"/>
</dbReference>
<evidence type="ECO:0000313" key="4">
    <source>
        <dbReference type="Proteomes" id="UP000603352"/>
    </source>
</evidence>
<dbReference type="RefSeq" id="WP_188582869.1">
    <property type="nucleotide sequence ID" value="NZ_BMDZ01000111.1"/>
</dbReference>
<dbReference type="InterPro" id="IPR001789">
    <property type="entry name" value="Sig_transdc_resp-reg_receiver"/>
</dbReference>
<name>A0ABQ1J859_9PROT</name>